<sequence>MLKRILIPLVIAIITLPAGASESLAGPLTFTRSIGFKNTLGTIDHTVDFNSFAGDALFQNGELDAGPITLSSTGASHNSLNKIEVSPFRFEIIAPSHTPFAALYLETSAAGTTTATMSFDVPIIGFGATFRALQRDTVISYTTATGSKTIVPGITNRFFGFILEPAEFISSLTFSAPVANGFGIDNILLANAIIPSAAAATVDEPNSLVLMLMGVLGLGWLLRKTRKAC</sequence>
<keyword evidence="3" id="KW-1185">Reference proteome</keyword>
<dbReference type="RefSeq" id="WP_142894894.1">
    <property type="nucleotide sequence ID" value="NZ_ML660052.1"/>
</dbReference>
<accession>A0A545U2H3</accession>
<feature type="chain" id="PRO_5022111683" description="PEP-CTERM sorting domain-containing protein" evidence="1">
    <location>
        <begin position="21"/>
        <end position="229"/>
    </location>
</feature>
<evidence type="ECO:0000256" key="1">
    <source>
        <dbReference type="SAM" id="SignalP"/>
    </source>
</evidence>
<keyword evidence="1" id="KW-0732">Signal</keyword>
<evidence type="ECO:0000313" key="3">
    <source>
        <dbReference type="Proteomes" id="UP000315252"/>
    </source>
</evidence>
<organism evidence="2 3">
    <name type="scientific">Denitrobaculum tricleocarpae</name>
    <dbReference type="NCBI Taxonomy" id="2591009"/>
    <lineage>
        <taxon>Bacteria</taxon>
        <taxon>Pseudomonadati</taxon>
        <taxon>Pseudomonadota</taxon>
        <taxon>Alphaproteobacteria</taxon>
        <taxon>Rhodospirillales</taxon>
        <taxon>Rhodospirillaceae</taxon>
        <taxon>Denitrobaculum</taxon>
    </lineage>
</organism>
<comment type="caution">
    <text evidence="2">The sequence shown here is derived from an EMBL/GenBank/DDBJ whole genome shotgun (WGS) entry which is preliminary data.</text>
</comment>
<dbReference type="EMBL" id="VHSH01000001">
    <property type="protein sequence ID" value="TQV83658.1"/>
    <property type="molecule type" value="Genomic_DNA"/>
</dbReference>
<reference evidence="2 3" key="1">
    <citation type="submission" date="2019-06" db="EMBL/GenBank/DDBJ databases">
        <title>Whole genome sequence for Rhodospirillaceae sp. R148.</title>
        <authorList>
            <person name="Wang G."/>
        </authorList>
    </citation>
    <scope>NUCLEOTIDE SEQUENCE [LARGE SCALE GENOMIC DNA]</scope>
    <source>
        <strain evidence="2 3">R148</strain>
    </source>
</reference>
<evidence type="ECO:0000313" key="2">
    <source>
        <dbReference type="EMBL" id="TQV83658.1"/>
    </source>
</evidence>
<protein>
    <recommendedName>
        <fullName evidence="4">PEP-CTERM sorting domain-containing protein</fullName>
    </recommendedName>
</protein>
<dbReference type="AlphaFoldDB" id="A0A545U2H3"/>
<gene>
    <name evidence="2" type="ORF">FKG95_03450</name>
</gene>
<proteinExistence type="predicted"/>
<evidence type="ECO:0008006" key="4">
    <source>
        <dbReference type="Google" id="ProtNLM"/>
    </source>
</evidence>
<feature type="signal peptide" evidence="1">
    <location>
        <begin position="1"/>
        <end position="20"/>
    </location>
</feature>
<name>A0A545U2H3_9PROT</name>
<dbReference type="Proteomes" id="UP000315252">
    <property type="component" value="Unassembled WGS sequence"/>
</dbReference>